<dbReference type="InterPro" id="IPR013783">
    <property type="entry name" value="Ig-like_fold"/>
</dbReference>
<dbReference type="InterPro" id="IPR007110">
    <property type="entry name" value="Ig-like_dom"/>
</dbReference>
<dbReference type="CDD" id="cd00096">
    <property type="entry name" value="Ig"/>
    <property type="match status" value="1"/>
</dbReference>
<keyword evidence="1" id="KW-1133">Transmembrane helix</keyword>
<dbReference type="InterPro" id="IPR013098">
    <property type="entry name" value="Ig_I-set"/>
</dbReference>
<dbReference type="OrthoDB" id="6106100at2759"/>
<dbReference type="EMBL" id="BFAA01016438">
    <property type="protein sequence ID" value="GCB75835.1"/>
    <property type="molecule type" value="Genomic_DNA"/>
</dbReference>
<protein>
    <recommendedName>
        <fullName evidence="2">Ig-like domain-containing protein</fullName>
    </recommendedName>
</protein>
<gene>
    <name evidence="3" type="ORF">scyTo_0020403</name>
</gene>
<dbReference type="InterPro" id="IPR036179">
    <property type="entry name" value="Ig-like_dom_sf"/>
</dbReference>
<evidence type="ECO:0000313" key="3">
    <source>
        <dbReference type="EMBL" id="GCB75835.1"/>
    </source>
</evidence>
<organism evidence="3 4">
    <name type="scientific">Scyliorhinus torazame</name>
    <name type="common">Cloudy catshark</name>
    <name type="synonym">Catulus torazame</name>
    <dbReference type="NCBI Taxonomy" id="75743"/>
    <lineage>
        <taxon>Eukaryota</taxon>
        <taxon>Metazoa</taxon>
        <taxon>Chordata</taxon>
        <taxon>Craniata</taxon>
        <taxon>Vertebrata</taxon>
        <taxon>Chondrichthyes</taxon>
        <taxon>Elasmobranchii</taxon>
        <taxon>Galeomorphii</taxon>
        <taxon>Galeoidea</taxon>
        <taxon>Carcharhiniformes</taxon>
        <taxon>Scyliorhinidae</taxon>
        <taxon>Scyliorhinus</taxon>
    </lineage>
</organism>
<keyword evidence="1" id="KW-0812">Transmembrane</keyword>
<feature type="domain" description="Ig-like" evidence="2">
    <location>
        <begin position="13"/>
        <end position="112"/>
    </location>
</feature>
<evidence type="ECO:0000313" key="4">
    <source>
        <dbReference type="Proteomes" id="UP000288216"/>
    </source>
</evidence>
<dbReference type="PROSITE" id="PS50835">
    <property type="entry name" value="IG_LIKE"/>
    <property type="match status" value="1"/>
</dbReference>
<dbReference type="AlphaFoldDB" id="A0A401PRU0"/>
<keyword evidence="1" id="KW-0472">Membrane</keyword>
<keyword evidence="4" id="KW-1185">Reference proteome</keyword>
<reference evidence="3 4" key="1">
    <citation type="journal article" date="2018" name="Nat. Ecol. Evol.">
        <title>Shark genomes provide insights into elasmobranch evolution and the origin of vertebrates.</title>
        <authorList>
            <person name="Hara Y"/>
            <person name="Yamaguchi K"/>
            <person name="Onimaru K"/>
            <person name="Kadota M"/>
            <person name="Koyanagi M"/>
            <person name="Keeley SD"/>
            <person name="Tatsumi K"/>
            <person name="Tanaka K"/>
            <person name="Motone F"/>
            <person name="Kageyama Y"/>
            <person name="Nozu R"/>
            <person name="Adachi N"/>
            <person name="Nishimura O"/>
            <person name="Nakagawa R"/>
            <person name="Tanegashima C"/>
            <person name="Kiyatake I"/>
            <person name="Matsumoto R"/>
            <person name="Murakumo K"/>
            <person name="Nishida K"/>
            <person name="Terakita A"/>
            <person name="Kuratani S"/>
            <person name="Sato K"/>
            <person name="Hyodo S Kuraku.S."/>
        </authorList>
    </citation>
    <scope>NUCLEOTIDE SEQUENCE [LARGE SCALE GENOMIC DNA]</scope>
</reference>
<dbReference type="SUPFAM" id="SSF48726">
    <property type="entry name" value="Immunoglobulin"/>
    <property type="match status" value="1"/>
</dbReference>
<sequence length="168" mass="18344">MSTQTCRLTLDKPKLSAPTGNKITAGLNADVRLLLLQMKRARRFSATELLPTTFTWSKADTPTIVSGNKFSITSNNTFSQLIIMRFQKADEGTYTCLARNSIGQKAFQFEVYSGNGAVNVGLIAGATVGTSAGVTIFLVAAFYIRKKKRESLNDDALKLNQSHKSQSE</sequence>
<evidence type="ECO:0000259" key="2">
    <source>
        <dbReference type="PROSITE" id="PS50835"/>
    </source>
</evidence>
<name>A0A401PRU0_SCYTO</name>
<comment type="caution">
    <text evidence="3">The sequence shown here is derived from an EMBL/GenBank/DDBJ whole genome shotgun (WGS) entry which is preliminary data.</text>
</comment>
<feature type="transmembrane region" description="Helical" evidence="1">
    <location>
        <begin position="122"/>
        <end position="144"/>
    </location>
</feature>
<feature type="non-terminal residue" evidence="3">
    <location>
        <position position="168"/>
    </location>
</feature>
<evidence type="ECO:0000256" key="1">
    <source>
        <dbReference type="SAM" id="Phobius"/>
    </source>
</evidence>
<dbReference type="Gene3D" id="2.60.40.10">
    <property type="entry name" value="Immunoglobulins"/>
    <property type="match status" value="1"/>
</dbReference>
<accession>A0A401PRU0</accession>
<dbReference type="Pfam" id="PF07679">
    <property type="entry name" value="I-set"/>
    <property type="match status" value="1"/>
</dbReference>
<dbReference type="Proteomes" id="UP000288216">
    <property type="component" value="Unassembled WGS sequence"/>
</dbReference>
<proteinExistence type="predicted"/>